<evidence type="ECO:0000256" key="5">
    <source>
        <dbReference type="SAM" id="Phobius"/>
    </source>
</evidence>
<feature type="transmembrane region" description="Helical" evidence="5">
    <location>
        <begin position="131"/>
        <end position="152"/>
    </location>
</feature>
<evidence type="ECO:0000313" key="7">
    <source>
        <dbReference type="Proteomes" id="UP000183995"/>
    </source>
</evidence>
<dbReference type="Pfam" id="PF02659">
    <property type="entry name" value="Mntp"/>
    <property type="match status" value="1"/>
</dbReference>
<feature type="transmembrane region" description="Helical" evidence="5">
    <location>
        <begin position="65"/>
        <end position="84"/>
    </location>
</feature>
<protein>
    <submittedName>
        <fullName evidence="6">Putative sporulation protein YtaF</fullName>
    </submittedName>
</protein>
<dbReference type="PANTHER" id="PTHR35529:SF2">
    <property type="entry name" value="SPORULATION PROTEIN YTAF-RELATED"/>
    <property type="match status" value="1"/>
</dbReference>
<feature type="transmembrane region" description="Helical" evidence="5">
    <location>
        <begin position="32"/>
        <end position="58"/>
    </location>
</feature>
<keyword evidence="2 5" id="KW-0812">Transmembrane</keyword>
<dbReference type="AlphaFoldDB" id="A0A1M5YC59"/>
<dbReference type="PANTHER" id="PTHR35529">
    <property type="entry name" value="MANGANESE EFFLUX PUMP MNTP-RELATED"/>
    <property type="match status" value="1"/>
</dbReference>
<keyword evidence="7" id="KW-1185">Reference proteome</keyword>
<evidence type="ECO:0000256" key="1">
    <source>
        <dbReference type="ARBA" id="ARBA00022475"/>
    </source>
</evidence>
<proteinExistence type="predicted"/>
<keyword evidence="3 5" id="KW-1133">Transmembrane helix</keyword>
<dbReference type="STRING" id="1123282.SAMN02745823_02355"/>
<dbReference type="OrthoDB" id="1650809at2"/>
<name>A0A1M5YC59_9FIRM</name>
<keyword evidence="4 5" id="KW-0472">Membrane</keyword>
<dbReference type="InterPro" id="IPR014205">
    <property type="entry name" value="Spore_YtaF"/>
</dbReference>
<evidence type="ECO:0000256" key="4">
    <source>
        <dbReference type="ARBA" id="ARBA00023136"/>
    </source>
</evidence>
<accession>A0A1M5YC59</accession>
<dbReference type="NCBIfam" id="TIGR02840">
    <property type="entry name" value="spore_YtaF"/>
    <property type="match status" value="1"/>
</dbReference>
<dbReference type="Proteomes" id="UP000183995">
    <property type="component" value="Unassembled WGS sequence"/>
</dbReference>
<evidence type="ECO:0000256" key="3">
    <source>
        <dbReference type="ARBA" id="ARBA00022989"/>
    </source>
</evidence>
<dbReference type="RefSeq" id="WP_073079165.1">
    <property type="nucleotide sequence ID" value="NZ_FQXV01000008.1"/>
</dbReference>
<sequence>MFQILLVTALCLDAFTASLAYGAGKTKIPPVSVLVISLVCTAVLTASAGLGTAVMSVIPPGVTQVVSFTVLFVIGLVKSFEYFLKRFIAKRDNNERQLKLRLFDLNFVLTVYADAEKADIDNSKTLSVKEAVYLALALSLDGFAAGFGWGLTTINYPELIILSFLSNILAVTLGYLLGKLLTKITKIDFSWVGGVILMLLAFTKLKY</sequence>
<evidence type="ECO:0000313" key="6">
    <source>
        <dbReference type="EMBL" id="SHI09499.1"/>
    </source>
</evidence>
<keyword evidence="1" id="KW-1003">Cell membrane</keyword>
<gene>
    <name evidence="6" type="ORF">SAMN02745823_02355</name>
</gene>
<evidence type="ECO:0000256" key="2">
    <source>
        <dbReference type="ARBA" id="ARBA00022692"/>
    </source>
</evidence>
<dbReference type="EMBL" id="FQXV01000008">
    <property type="protein sequence ID" value="SHI09499.1"/>
    <property type="molecule type" value="Genomic_DNA"/>
</dbReference>
<organism evidence="6 7">
    <name type="scientific">Sporobacter termitidis DSM 10068</name>
    <dbReference type="NCBI Taxonomy" id="1123282"/>
    <lineage>
        <taxon>Bacteria</taxon>
        <taxon>Bacillati</taxon>
        <taxon>Bacillota</taxon>
        <taxon>Clostridia</taxon>
        <taxon>Eubacteriales</taxon>
        <taxon>Oscillospiraceae</taxon>
        <taxon>Sporobacter</taxon>
    </lineage>
</organism>
<dbReference type="InterPro" id="IPR003810">
    <property type="entry name" value="Mntp/YtaF"/>
</dbReference>
<reference evidence="6 7" key="1">
    <citation type="submission" date="2016-11" db="EMBL/GenBank/DDBJ databases">
        <authorList>
            <person name="Jaros S."/>
            <person name="Januszkiewicz K."/>
            <person name="Wedrychowicz H."/>
        </authorList>
    </citation>
    <scope>NUCLEOTIDE SEQUENCE [LARGE SCALE GENOMIC DNA]</scope>
    <source>
        <strain evidence="6 7">DSM 10068</strain>
    </source>
</reference>
<feature type="transmembrane region" description="Helical" evidence="5">
    <location>
        <begin position="159"/>
        <end position="177"/>
    </location>
</feature>